<dbReference type="InterPro" id="IPR001584">
    <property type="entry name" value="Integrase_cat-core"/>
</dbReference>
<dbReference type="InterPro" id="IPR025948">
    <property type="entry name" value="HTH-like_dom"/>
</dbReference>
<dbReference type="Pfam" id="PF00665">
    <property type="entry name" value="rve"/>
    <property type="match status" value="1"/>
</dbReference>
<dbReference type="SUPFAM" id="SSF53098">
    <property type="entry name" value="Ribonuclease H-like"/>
    <property type="match status" value="1"/>
</dbReference>
<dbReference type="AlphaFoldDB" id="E7FTU0"/>
<dbReference type="InterPro" id="IPR036397">
    <property type="entry name" value="RNaseH_sf"/>
</dbReference>
<dbReference type="Pfam" id="PF13333">
    <property type="entry name" value="rve_2"/>
    <property type="match status" value="1"/>
</dbReference>
<reference evidence="3" key="1">
    <citation type="submission" date="2011-01" db="EMBL/GenBank/DDBJ databases">
        <authorList>
            <person name="Muzny D."/>
            <person name="Qin X."/>
            <person name="Buhay C."/>
            <person name="Dugan-Rocha S."/>
            <person name="Ding Y."/>
            <person name="Chen G."/>
            <person name="Hawes A."/>
            <person name="Holder M."/>
            <person name="Jhangiani S."/>
            <person name="Johnson A."/>
            <person name="Khan Z."/>
            <person name="Li Z."/>
            <person name="Liu W."/>
            <person name="Liu X."/>
            <person name="Perez L."/>
            <person name="Shen H."/>
            <person name="Wang Q."/>
            <person name="Watt J."/>
            <person name="Xi L."/>
            <person name="Xin Y."/>
            <person name="Zhou J."/>
            <person name="Deng J."/>
            <person name="Jiang H."/>
            <person name="Liu Y."/>
            <person name="Qu J."/>
            <person name="Song X.-Z."/>
            <person name="Zhang L."/>
            <person name="Villasana D."/>
            <person name="Johnson A."/>
            <person name="Liu J."/>
            <person name="Liyanage D."/>
            <person name="Lorensuhewa L."/>
            <person name="Robinson T."/>
            <person name="Song A."/>
            <person name="Song B.-B."/>
            <person name="Dinh H."/>
            <person name="Thornton R."/>
            <person name="Coyle M."/>
            <person name="Francisco L."/>
            <person name="Jackson L."/>
            <person name="Javaid M."/>
            <person name="Korchina V."/>
            <person name="Kovar C."/>
            <person name="Mata R."/>
            <person name="Mathew T."/>
            <person name="Ngo R."/>
            <person name="Nguyen L."/>
            <person name="Nguyen N."/>
            <person name="Okwuonu G."/>
            <person name="Ongeri F."/>
            <person name="Pham C."/>
            <person name="Simmons D."/>
            <person name="Wilczek-Boney K."/>
            <person name="Hale W."/>
            <person name="Jakkamsetti A."/>
            <person name="Pham P."/>
            <person name="Ruth R."/>
            <person name="San Lucas F."/>
            <person name="Warren J."/>
            <person name="Zhang J."/>
            <person name="Zhao Z."/>
            <person name="Zhou C."/>
            <person name="Zhu D."/>
            <person name="Lee S."/>
            <person name="Bess C."/>
            <person name="Blankenburg K."/>
            <person name="Forbes L."/>
            <person name="Fu Q."/>
            <person name="Gubbala S."/>
            <person name="Hirani K."/>
            <person name="Jayaseelan J.C."/>
            <person name="Lara F."/>
            <person name="Munidasa M."/>
            <person name="Palculict T."/>
            <person name="Patil S."/>
            <person name="Pu L.-L."/>
            <person name="Saada N."/>
            <person name="Tang L."/>
            <person name="Weissenberger G."/>
            <person name="Zhu Y."/>
            <person name="Hemphill L."/>
            <person name="Shang Y."/>
            <person name="Youmans B."/>
            <person name="Ayvaz T."/>
            <person name="Ross M."/>
            <person name="Santibanez J."/>
            <person name="Aqrawi P."/>
            <person name="Gross S."/>
            <person name="Joshi V."/>
            <person name="Fowler G."/>
            <person name="Nazareth L."/>
            <person name="Reid J."/>
            <person name="Worley K."/>
            <person name="Petrosino J."/>
            <person name="Highlander S."/>
            <person name="Gibbs R."/>
        </authorList>
    </citation>
    <scope>NUCLEOTIDE SEQUENCE [LARGE SCALE GENOMIC DNA]</scope>
    <source>
        <strain evidence="3">ATCC 19414</strain>
    </source>
</reference>
<dbReference type="InterPro" id="IPR012337">
    <property type="entry name" value="RNaseH-like_sf"/>
</dbReference>
<feature type="domain" description="Integrase catalytic" evidence="2">
    <location>
        <begin position="100"/>
        <end position="260"/>
    </location>
</feature>
<dbReference type="NCBIfam" id="NF033516">
    <property type="entry name" value="transpos_IS3"/>
    <property type="match status" value="1"/>
</dbReference>
<evidence type="ECO:0000313" key="3">
    <source>
        <dbReference type="EMBL" id="EFY09429.1"/>
    </source>
</evidence>
<dbReference type="PROSITE" id="PS50994">
    <property type="entry name" value="INTEGRASE"/>
    <property type="match status" value="1"/>
</dbReference>
<dbReference type="InterPro" id="IPR048020">
    <property type="entry name" value="Transpos_IS3"/>
</dbReference>
<dbReference type="InterPro" id="IPR050900">
    <property type="entry name" value="Transposase_IS3/IS150/IS904"/>
</dbReference>
<dbReference type="PANTHER" id="PTHR46889:SF4">
    <property type="entry name" value="TRANSPOSASE INSO FOR INSERTION SEQUENCE ELEMENT IS911B-RELATED"/>
    <property type="match status" value="1"/>
</dbReference>
<accession>E7FTU0</accession>
<dbReference type="PANTHER" id="PTHR46889">
    <property type="entry name" value="TRANSPOSASE INSF FOR INSERTION SEQUENCE IS3B-RELATED"/>
    <property type="match status" value="1"/>
</dbReference>
<organism evidence="3 4">
    <name type="scientific">Erysipelothrix rhusiopathiae ATCC 19414</name>
    <dbReference type="NCBI Taxonomy" id="525280"/>
    <lineage>
        <taxon>Bacteria</taxon>
        <taxon>Bacillati</taxon>
        <taxon>Bacillota</taxon>
        <taxon>Erysipelotrichia</taxon>
        <taxon>Erysipelotrichales</taxon>
        <taxon>Erysipelotrichaceae</taxon>
        <taxon>Erysipelothrix</taxon>
    </lineage>
</organism>
<keyword evidence="4" id="KW-1185">Reference proteome</keyword>
<dbReference type="Proteomes" id="UP000003028">
    <property type="component" value="Unassembled WGS sequence"/>
</dbReference>
<name>E7FTU0_ERYRH</name>
<dbReference type="GO" id="GO:0015074">
    <property type="term" value="P:DNA integration"/>
    <property type="evidence" value="ECO:0007669"/>
    <property type="project" value="InterPro"/>
</dbReference>
<proteinExistence type="predicted"/>
<evidence type="ECO:0000259" key="2">
    <source>
        <dbReference type="PROSITE" id="PS50994"/>
    </source>
</evidence>
<comment type="function">
    <text evidence="1">Involved in the transposition of the insertion sequence.</text>
</comment>
<dbReference type="EMBL" id="ACLK02000001">
    <property type="protein sequence ID" value="EFY09429.1"/>
    <property type="molecule type" value="Genomic_DNA"/>
</dbReference>
<dbReference type="STRING" id="1648.A2I91_06070"/>
<gene>
    <name evidence="3" type="ORF">HMPREF0357_10224</name>
</gene>
<dbReference type="Pfam" id="PF13276">
    <property type="entry name" value="HTH_21"/>
    <property type="match status" value="1"/>
</dbReference>
<evidence type="ECO:0000256" key="1">
    <source>
        <dbReference type="ARBA" id="ARBA00002286"/>
    </source>
</evidence>
<dbReference type="GO" id="GO:0003676">
    <property type="term" value="F:nucleic acid binding"/>
    <property type="evidence" value="ECO:0007669"/>
    <property type="project" value="InterPro"/>
</dbReference>
<sequence>MCKYLNVARSAIYSYRPKIKEFDHFEDEVIDVFYKSHSIYGSRKIRAELQRKRINTSRRSISRIMRKHELVSVYTKKKYRNHSSDVNESKIENLVNRDFNDRSKLQVVVSDLTYVRVGNNWNYICILLDLHAREIIGSSCGERKTPSLVLDAFTKVGGNLSNIKYFHTDRGSEFKNYSIGEMLGAFGITRSLSAKGTPNDNAVAEATFKIIKTEFVRRRSFESLDELKEELSTYIYWFNHKRIHSTLGYLRPVEYQQRLTSDFV</sequence>
<evidence type="ECO:0000313" key="4">
    <source>
        <dbReference type="Proteomes" id="UP000003028"/>
    </source>
</evidence>
<comment type="caution">
    <text evidence="3">The sequence shown here is derived from an EMBL/GenBank/DDBJ whole genome shotgun (WGS) entry which is preliminary data.</text>
</comment>
<protein>
    <submittedName>
        <fullName evidence="3">Integrase core domain protein</fullName>
    </submittedName>
</protein>
<dbReference type="Gene3D" id="3.30.420.10">
    <property type="entry name" value="Ribonuclease H-like superfamily/Ribonuclease H"/>
    <property type="match status" value="1"/>
</dbReference>